<keyword evidence="2" id="KW-1185">Reference proteome</keyword>
<gene>
    <name evidence="1" type="ORF">AXK12_07965</name>
</gene>
<evidence type="ECO:0008006" key="3">
    <source>
        <dbReference type="Google" id="ProtNLM"/>
    </source>
</evidence>
<dbReference type="NCBIfam" id="TIGR02595">
    <property type="entry name" value="PEP_CTERM"/>
    <property type="match status" value="1"/>
</dbReference>
<reference evidence="1 2" key="1">
    <citation type="submission" date="2016-02" db="EMBL/GenBank/DDBJ databases">
        <authorList>
            <person name="Wen L."/>
            <person name="He K."/>
            <person name="Yang H."/>
        </authorList>
    </citation>
    <scope>NUCLEOTIDE SEQUENCE [LARGE SCALE GENOMIC DNA]</scope>
    <source>
        <strain evidence="1 2">CV41</strain>
    </source>
</reference>
<evidence type="ECO:0000313" key="1">
    <source>
        <dbReference type="EMBL" id="KXU34199.1"/>
    </source>
</evidence>
<accession>A0A139SI26</accession>
<dbReference type="EMBL" id="LSZP01000060">
    <property type="protein sequence ID" value="KXU34199.1"/>
    <property type="molecule type" value="Genomic_DNA"/>
</dbReference>
<comment type="caution">
    <text evidence="1">The sequence shown here is derived from an EMBL/GenBank/DDBJ whole genome shotgun (WGS) entry which is preliminary data.</text>
</comment>
<proteinExistence type="predicted"/>
<protein>
    <recommendedName>
        <fullName evidence="3">PEP-CTERM protein-sorting domain-containing protein</fullName>
    </recommendedName>
</protein>
<dbReference type="Proteomes" id="UP000071392">
    <property type="component" value="Unassembled WGS sequence"/>
</dbReference>
<name>A0A139SI26_9BACT</name>
<evidence type="ECO:0000313" key="2">
    <source>
        <dbReference type="Proteomes" id="UP000071392"/>
    </source>
</evidence>
<dbReference type="AlphaFoldDB" id="A0A139SI26"/>
<sequence length="231" mass="25464">MSLTGDQANTFTGDVIVEGRMNTLHLNKSDGVTSILGNIFVRKLASVNIVSSDQIADSSTVTLSERAILSFSAEPKAIREKIHALVVKEGTSRLSFYHSEGIRDNFKKTLILDDLLISDDGFLQISGWEAGRDHLLVRKDSEHLADAFKKITIDGWAKNQVYLKDYDKEYWSIEAAPEPSTYGAILGAVGLGLVIYRKHRHRMRSACGEKLGGAASPFKGSVALRGLRSRR</sequence>
<dbReference type="InterPro" id="IPR013424">
    <property type="entry name" value="Ice-binding_C"/>
</dbReference>
<organism evidence="1 2">
    <name type="scientific">Cephaloticoccus capnophilus</name>
    <dbReference type="NCBI Taxonomy" id="1548208"/>
    <lineage>
        <taxon>Bacteria</taxon>
        <taxon>Pseudomonadati</taxon>
        <taxon>Verrucomicrobiota</taxon>
        <taxon>Opitutia</taxon>
        <taxon>Opitutales</taxon>
        <taxon>Opitutaceae</taxon>
        <taxon>Cephaloticoccus</taxon>
    </lineage>
</organism>